<feature type="chain" id="PRO_5044234893" description="Endonuclease/exonuclease/phosphatase domain-containing protein" evidence="1">
    <location>
        <begin position="32"/>
        <end position="205"/>
    </location>
</feature>
<dbReference type="Proteomes" id="UP000694580">
    <property type="component" value="Unplaced"/>
</dbReference>
<feature type="signal peptide" evidence="1">
    <location>
        <begin position="1"/>
        <end position="31"/>
    </location>
</feature>
<dbReference type="GO" id="GO:0070935">
    <property type="term" value="P:3'-UTR-mediated mRNA stabilization"/>
    <property type="evidence" value="ECO:0007669"/>
    <property type="project" value="TreeGrafter"/>
</dbReference>
<dbReference type="PANTHER" id="PTHR12121:SF27">
    <property type="entry name" value="PROTEIN ANGEL HOMOLOG 2"/>
    <property type="match status" value="1"/>
</dbReference>
<dbReference type="AlphaFoldDB" id="A0AAY4C9H8"/>
<accession>A0AAY4C9H8</accession>
<reference evidence="2" key="2">
    <citation type="submission" date="2025-09" db="UniProtKB">
        <authorList>
            <consortium name="Ensembl"/>
        </authorList>
    </citation>
    <scope>IDENTIFICATION</scope>
</reference>
<evidence type="ECO:0000256" key="1">
    <source>
        <dbReference type="SAM" id="SignalP"/>
    </source>
</evidence>
<dbReference type="InterPro" id="IPR050410">
    <property type="entry name" value="CCR4/nocturin_mRNA_transcr"/>
</dbReference>
<dbReference type="SUPFAM" id="SSF56219">
    <property type="entry name" value="DNase I-like"/>
    <property type="match status" value="1"/>
</dbReference>
<evidence type="ECO:0000313" key="2">
    <source>
        <dbReference type="Ensembl" id="ENSDCDP00010029723.1"/>
    </source>
</evidence>
<gene>
    <name evidence="2" type="primary">ANGEL2</name>
</gene>
<reference evidence="2" key="1">
    <citation type="submission" date="2025-08" db="UniProtKB">
        <authorList>
            <consortium name="Ensembl"/>
        </authorList>
    </citation>
    <scope>IDENTIFICATION</scope>
</reference>
<dbReference type="GO" id="GO:0003730">
    <property type="term" value="F:mRNA 3'-UTR binding"/>
    <property type="evidence" value="ECO:0007669"/>
    <property type="project" value="TreeGrafter"/>
</dbReference>
<dbReference type="InterPro" id="IPR036691">
    <property type="entry name" value="Endo/exonu/phosph_ase_sf"/>
</dbReference>
<evidence type="ECO:0000313" key="3">
    <source>
        <dbReference type="Proteomes" id="UP000694580"/>
    </source>
</evidence>
<proteinExistence type="predicted"/>
<protein>
    <recommendedName>
        <fullName evidence="4">Endonuclease/exonuclease/phosphatase domain-containing protein</fullName>
    </recommendedName>
</protein>
<name>A0AAY4C9H8_9TELE</name>
<evidence type="ECO:0008006" key="4">
    <source>
        <dbReference type="Google" id="ProtNLM"/>
    </source>
</evidence>
<dbReference type="GeneTree" id="ENSGT00940000157391"/>
<sequence>MFYLHPYGSFPSIYCVYFLYLLHCLTMCVSGQEDSPRGQRLLNVPIWPPSLGVSQQCQYEERPSGTFSPDVLPLLTTRSVLSVCVCVCVCVRINRPQIEHGLNLASVYSHYLKDGRKKEITTCHSKTAITVDYIFYSPAAGDVSVQSGESGPDVTAPRPVFTDGLLLLARLALVDEAVLQAANGLPTEHNSSDHLPLVARFRLQR</sequence>
<dbReference type="Gene3D" id="3.60.10.10">
    <property type="entry name" value="Endonuclease/exonuclease/phosphatase"/>
    <property type="match status" value="1"/>
</dbReference>
<keyword evidence="1" id="KW-0732">Signal</keyword>
<organism evidence="2 3">
    <name type="scientific">Denticeps clupeoides</name>
    <name type="common">denticle herring</name>
    <dbReference type="NCBI Taxonomy" id="299321"/>
    <lineage>
        <taxon>Eukaryota</taxon>
        <taxon>Metazoa</taxon>
        <taxon>Chordata</taxon>
        <taxon>Craniata</taxon>
        <taxon>Vertebrata</taxon>
        <taxon>Euteleostomi</taxon>
        <taxon>Actinopterygii</taxon>
        <taxon>Neopterygii</taxon>
        <taxon>Teleostei</taxon>
        <taxon>Clupei</taxon>
        <taxon>Clupeiformes</taxon>
        <taxon>Denticipitoidei</taxon>
        <taxon>Denticipitidae</taxon>
        <taxon>Denticeps</taxon>
    </lineage>
</organism>
<dbReference type="PANTHER" id="PTHR12121">
    <property type="entry name" value="CARBON CATABOLITE REPRESSOR PROTEIN 4"/>
    <property type="match status" value="1"/>
</dbReference>
<keyword evidence="3" id="KW-1185">Reference proteome</keyword>
<dbReference type="Ensembl" id="ENSDCDT00010036852.1">
    <property type="protein sequence ID" value="ENSDCDP00010029723.1"/>
    <property type="gene ID" value="ENSDCDG00010018925.1"/>
</dbReference>
<dbReference type="GO" id="GO:0000175">
    <property type="term" value="F:3'-5'-RNA exonuclease activity"/>
    <property type="evidence" value="ECO:0007669"/>
    <property type="project" value="TreeGrafter"/>
</dbReference>